<dbReference type="InterPro" id="IPR051714">
    <property type="entry name" value="Znf_CCHC_NABP"/>
</dbReference>
<dbReference type="PANTHER" id="PTHR23002">
    <property type="entry name" value="ZINC FINGER CCHC DOMAIN CONTAINING PROTEIN"/>
    <property type="match status" value="1"/>
</dbReference>
<proteinExistence type="predicted"/>
<dbReference type="InterPro" id="IPR001878">
    <property type="entry name" value="Znf_CCHC"/>
</dbReference>
<dbReference type="AlphaFoldDB" id="A0A8C0J2Y9"/>
<feature type="domain" description="CCHC-type" evidence="2">
    <location>
        <begin position="64"/>
        <end position="78"/>
    </location>
</feature>
<feature type="domain" description="CCHC-type" evidence="2">
    <location>
        <begin position="43"/>
        <end position="58"/>
    </location>
</feature>
<dbReference type="OMA" id="EGHWRAN"/>
<dbReference type="InterPro" id="IPR036875">
    <property type="entry name" value="Znf_CCHC_sf"/>
</dbReference>
<evidence type="ECO:0000313" key="3">
    <source>
        <dbReference type="Ensembl" id="ENSCABP00000025791.1"/>
    </source>
</evidence>
<dbReference type="PROSITE" id="PS50158">
    <property type="entry name" value="ZF_CCHC"/>
    <property type="match status" value="2"/>
</dbReference>
<evidence type="ECO:0000259" key="2">
    <source>
        <dbReference type="PROSITE" id="PS50158"/>
    </source>
</evidence>
<reference evidence="3" key="2">
    <citation type="submission" date="2025-09" db="UniProtKB">
        <authorList>
            <consortium name="Ensembl"/>
        </authorList>
    </citation>
    <scope>IDENTIFICATION</scope>
</reference>
<dbReference type="Gene3D" id="4.10.60.10">
    <property type="entry name" value="Zinc finger, CCHC-type"/>
    <property type="match status" value="3"/>
</dbReference>
<protein>
    <recommendedName>
        <fullName evidence="2">CCHC-type domain-containing protein</fullName>
    </recommendedName>
</protein>
<keyword evidence="1" id="KW-0479">Metal-binding</keyword>
<dbReference type="Pfam" id="PF00098">
    <property type="entry name" value="zf-CCHC"/>
    <property type="match status" value="2"/>
</dbReference>
<dbReference type="Proteomes" id="UP000694404">
    <property type="component" value="Unplaced"/>
</dbReference>
<dbReference type="GO" id="GO:0008270">
    <property type="term" value="F:zinc ion binding"/>
    <property type="evidence" value="ECO:0007669"/>
    <property type="project" value="UniProtKB-KW"/>
</dbReference>
<dbReference type="GO" id="GO:0003676">
    <property type="term" value="F:nucleic acid binding"/>
    <property type="evidence" value="ECO:0007669"/>
    <property type="project" value="InterPro"/>
</dbReference>
<keyword evidence="4" id="KW-1185">Reference proteome</keyword>
<organism evidence="3 4">
    <name type="scientific">Chelonoidis abingdonii</name>
    <name type="common">Abingdon island giant tortoise</name>
    <name type="synonym">Testudo abingdonii</name>
    <dbReference type="NCBI Taxonomy" id="106734"/>
    <lineage>
        <taxon>Eukaryota</taxon>
        <taxon>Metazoa</taxon>
        <taxon>Chordata</taxon>
        <taxon>Craniata</taxon>
        <taxon>Vertebrata</taxon>
        <taxon>Euteleostomi</taxon>
        <taxon>Archelosauria</taxon>
        <taxon>Testudinata</taxon>
        <taxon>Testudines</taxon>
        <taxon>Cryptodira</taxon>
        <taxon>Durocryptodira</taxon>
        <taxon>Testudinoidea</taxon>
        <taxon>Testudinidae</taxon>
        <taxon>Chelonoidis</taxon>
    </lineage>
</organism>
<accession>A0A8C0J2Y9</accession>
<dbReference type="SUPFAM" id="SSF57756">
    <property type="entry name" value="Retrovirus zinc finger-like domains"/>
    <property type="match status" value="2"/>
</dbReference>
<sequence>QRFGGWSGNQGVGSWAFRGSVRTQRGIDKEQGTGRGGCGPTACFTCGQEGHWRANCPQAGKIYCKYCKQVGHLLKDCPTRPPRQPCPHRGLNPQPKQSVCFICGQERYWRIDCPQKGCAYCKQESHLKRNCPMHPLGLFLQTPTSSQVGMRK</sequence>
<evidence type="ECO:0000256" key="1">
    <source>
        <dbReference type="PROSITE-ProRule" id="PRU00047"/>
    </source>
</evidence>
<keyword evidence="1" id="KW-0862">Zinc</keyword>
<reference evidence="3" key="1">
    <citation type="submission" date="2025-08" db="UniProtKB">
        <authorList>
            <consortium name="Ensembl"/>
        </authorList>
    </citation>
    <scope>IDENTIFICATION</scope>
</reference>
<name>A0A8C0J2Y9_CHEAB</name>
<dbReference type="Ensembl" id="ENSCABT00000028256.1">
    <property type="protein sequence ID" value="ENSCABP00000025791.1"/>
    <property type="gene ID" value="ENSCABG00000018969.1"/>
</dbReference>
<evidence type="ECO:0000313" key="4">
    <source>
        <dbReference type="Proteomes" id="UP000694404"/>
    </source>
</evidence>
<dbReference type="SMART" id="SM00343">
    <property type="entry name" value="ZnF_C2HC"/>
    <property type="match status" value="4"/>
</dbReference>
<keyword evidence="1" id="KW-0863">Zinc-finger</keyword>